<keyword evidence="2" id="KW-1185">Reference proteome</keyword>
<feature type="chain" id="PRO_5029570206" evidence="1">
    <location>
        <begin position="22"/>
        <end position="66"/>
    </location>
</feature>
<dbReference type="AlphaFoldDB" id="A0A7I4YJ66"/>
<organism evidence="2 3">
    <name type="scientific">Haemonchus contortus</name>
    <name type="common">Barber pole worm</name>
    <dbReference type="NCBI Taxonomy" id="6289"/>
    <lineage>
        <taxon>Eukaryota</taxon>
        <taxon>Metazoa</taxon>
        <taxon>Ecdysozoa</taxon>
        <taxon>Nematoda</taxon>
        <taxon>Chromadorea</taxon>
        <taxon>Rhabditida</taxon>
        <taxon>Rhabditina</taxon>
        <taxon>Rhabditomorpha</taxon>
        <taxon>Strongyloidea</taxon>
        <taxon>Trichostrongylidae</taxon>
        <taxon>Haemonchus</taxon>
    </lineage>
</organism>
<accession>A0A7I4YJ66</accession>
<name>A0A7I4YJ66_HAECO</name>
<reference evidence="3" key="1">
    <citation type="submission" date="2020-12" db="UniProtKB">
        <authorList>
            <consortium name="WormBaseParasite"/>
        </authorList>
    </citation>
    <scope>IDENTIFICATION</scope>
    <source>
        <strain evidence="3">MHco3</strain>
    </source>
</reference>
<sequence length="66" mass="7615">MLRLLRLLVIATLLAVFTANAASIKSMIDSQMMQKREARDKNFLTYIGNVPEHIGVMMMRARLHRQ</sequence>
<keyword evidence="1" id="KW-0732">Signal</keyword>
<dbReference type="WBParaSite" id="HCON_00097810-00001">
    <property type="protein sequence ID" value="HCON_00097810-00001"/>
    <property type="gene ID" value="HCON_00097810"/>
</dbReference>
<evidence type="ECO:0000313" key="3">
    <source>
        <dbReference type="WBParaSite" id="HCON_00097810-00001"/>
    </source>
</evidence>
<dbReference type="Proteomes" id="UP000025227">
    <property type="component" value="Unplaced"/>
</dbReference>
<protein>
    <submittedName>
        <fullName evidence="3">Secreted protein</fullName>
    </submittedName>
</protein>
<feature type="signal peptide" evidence="1">
    <location>
        <begin position="1"/>
        <end position="21"/>
    </location>
</feature>
<evidence type="ECO:0000313" key="2">
    <source>
        <dbReference type="Proteomes" id="UP000025227"/>
    </source>
</evidence>
<proteinExistence type="predicted"/>
<evidence type="ECO:0000256" key="1">
    <source>
        <dbReference type="SAM" id="SignalP"/>
    </source>
</evidence>